<gene>
    <name evidence="1" type="ORF">KSP40_PGU020905</name>
</gene>
<evidence type="ECO:0000313" key="1">
    <source>
        <dbReference type="EMBL" id="KAK8958318.1"/>
    </source>
</evidence>
<keyword evidence="2" id="KW-1185">Reference proteome</keyword>
<name>A0ABR2M2U5_9ASPA</name>
<sequence length="91" mass="10421">MGLFMVVFQIGESSVEDEGSDMMVDHPPGTEISAGSRIPTRVIDEEGWSRLEKQWWNKRPKKFIGERHKWKSSTLRNKCSKSSPILGLLFV</sequence>
<dbReference type="Proteomes" id="UP001412067">
    <property type="component" value="Unassembled WGS sequence"/>
</dbReference>
<evidence type="ECO:0000313" key="2">
    <source>
        <dbReference type="Proteomes" id="UP001412067"/>
    </source>
</evidence>
<proteinExistence type="predicted"/>
<dbReference type="EMBL" id="JBBWWR010000012">
    <property type="protein sequence ID" value="KAK8958318.1"/>
    <property type="molecule type" value="Genomic_DNA"/>
</dbReference>
<accession>A0ABR2M2U5</accession>
<comment type="caution">
    <text evidence="1">The sequence shown here is derived from an EMBL/GenBank/DDBJ whole genome shotgun (WGS) entry which is preliminary data.</text>
</comment>
<organism evidence="1 2">
    <name type="scientific">Platanthera guangdongensis</name>
    <dbReference type="NCBI Taxonomy" id="2320717"/>
    <lineage>
        <taxon>Eukaryota</taxon>
        <taxon>Viridiplantae</taxon>
        <taxon>Streptophyta</taxon>
        <taxon>Embryophyta</taxon>
        <taxon>Tracheophyta</taxon>
        <taxon>Spermatophyta</taxon>
        <taxon>Magnoliopsida</taxon>
        <taxon>Liliopsida</taxon>
        <taxon>Asparagales</taxon>
        <taxon>Orchidaceae</taxon>
        <taxon>Orchidoideae</taxon>
        <taxon>Orchideae</taxon>
        <taxon>Orchidinae</taxon>
        <taxon>Platanthera</taxon>
    </lineage>
</organism>
<reference evidence="1 2" key="1">
    <citation type="journal article" date="2022" name="Nat. Plants">
        <title>Genomes of leafy and leafless Platanthera orchids illuminate the evolution of mycoheterotrophy.</title>
        <authorList>
            <person name="Li M.H."/>
            <person name="Liu K.W."/>
            <person name="Li Z."/>
            <person name="Lu H.C."/>
            <person name="Ye Q.L."/>
            <person name="Zhang D."/>
            <person name="Wang J.Y."/>
            <person name="Li Y.F."/>
            <person name="Zhong Z.M."/>
            <person name="Liu X."/>
            <person name="Yu X."/>
            <person name="Liu D.K."/>
            <person name="Tu X.D."/>
            <person name="Liu B."/>
            <person name="Hao Y."/>
            <person name="Liao X.Y."/>
            <person name="Jiang Y.T."/>
            <person name="Sun W.H."/>
            <person name="Chen J."/>
            <person name="Chen Y.Q."/>
            <person name="Ai Y."/>
            <person name="Zhai J.W."/>
            <person name="Wu S.S."/>
            <person name="Zhou Z."/>
            <person name="Hsiao Y.Y."/>
            <person name="Wu W.L."/>
            <person name="Chen Y.Y."/>
            <person name="Lin Y.F."/>
            <person name="Hsu J.L."/>
            <person name="Li C.Y."/>
            <person name="Wang Z.W."/>
            <person name="Zhao X."/>
            <person name="Zhong W.Y."/>
            <person name="Ma X.K."/>
            <person name="Ma L."/>
            <person name="Huang J."/>
            <person name="Chen G.Z."/>
            <person name="Huang M.Z."/>
            <person name="Huang L."/>
            <person name="Peng D.H."/>
            <person name="Luo Y.B."/>
            <person name="Zou S.Q."/>
            <person name="Chen S.P."/>
            <person name="Lan S."/>
            <person name="Tsai W.C."/>
            <person name="Van de Peer Y."/>
            <person name="Liu Z.J."/>
        </authorList>
    </citation>
    <scope>NUCLEOTIDE SEQUENCE [LARGE SCALE GENOMIC DNA]</scope>
    <source>
        <strain evidence="1">Lor288</strain>
    </source>
</reference>
<protein>
    <submittedName>
        <fullName evidence="1">Uncharacterized protein</fullName>
    </submittedName>
</protein>